<proteinExistence type="predicted"/>
<organism evidence="1 2">
    <name type="scientific">Candidatus Desulfovibrio intestinavium</name>
    <dbReference type="NCBI Taxonomy" id="2838534"/>
    <lineage>
        <taxon>Bacteria</taxon>
        <taxon>Pseudomonadati</taxon>
        <taxon>Thermodesulfobacteriota</taxon>
        <taxon>Desulfovibrionia</taxon>
        <taxon>Desulfovibrionales</taxon>
        <taxon>Desulfovibrionaceae</taxon>
        <taxon>Desulfovibrio</taxon>
    </lineage>
</organism>
<evidence type="ECO:0000313" key="1">
    <source>
        <dbReference type="EMBL" id="HJA78248.1"/>
    </source>
</evidence>
<reference evidence="1" key="1">
    <citation type="journal article" date="2021" name="PeerJ">
        <title>Extensive microbial diversity within the chicken gut microbiome revealed by metagenomics and culture.</title>
        <authorList>
            <person name="Gilroy R."/>
            <person name="Ravi A."/>
            <person name="Getino M."/>
            <person name="Pursley I."/>
            <person name="Horton D.L."/>
            <person name="Alikhan N.F."/>
            <person name="Baker D."/>
            <person name="Gharbi K."/>
            <person name="Hall N."/>
            <person name="Watson M."/>
            <person name="Adriaenssens E.M."/>
            <person name="Foster-Nyarko E."/>
            <person name="Jarju S."/>
            <person name="Secka A."/>
            <person name="Antonio M."/>
            <person name="Oren A."/>
            <person name="Chaudhuri R.R."/>
            <person name="La Ragione R."/>
            <person name="Hildebrand F."/>
            <person name="Pallen M.J."/>
        </authorList>
    </citation>
    <scope>NUCLEOTIDE SEQUENCE</scope>
    <source>
        <strain evidence="1">5032</strain>
    </source>
</reference>
<dbReference type="AlphaFoldDB" id="A0A9D2HMA2"/>
<evidence type="ECO:0000313" key="2">
    <source>
        <dbReference type="Proteomes" id="UP000823821"/>
    </source>
</evidence>
<protein>
    <submittedName>
        <fullName evidence="1">Uncharacterized protein</fullName>
    </submittedName>
</protein>
<comment type="caution">
    <text evidence="1">The sequence shown here is derived from an EMBL/GenBank/DDBJ whole genome shotgun (WGS) entry which is preliminary data.</text>
</comment>
<dbReference type="EMBL" id="DWZD01000011">
    <property type="protein sequence ID" value="HJA78248.1"/>
    <property type="molecule type" value="Genomic_DNA"/>
</dbReference>
<name>A0A9D2HMA2_9BACT</name>
<sequence length="83" mass="8934">MEVSGITVSPNYIFRLPEMDDEGSAPAALRDAVSLSTPREFTDEEAELMLDDTINMIGADSATALSLHGGLSESRVYQLLGLM</sequence>
<reference evidence="1" key="2">
    <citation type="submission" date="2021-04" db="EMBL/GenBank/DDBJ databases">
        <authorList>
            <person name="Gilroy R."/>
        </authorList>
    </citation>
    <scope>NUCLEOTIDE SEQUENCE</scope>
    <source>
        <strain evidence="1">5032</strain>
    </source>
</reference>
<gene>
    <name evidence="1" type="ORF">H9784_01565</name>
</gene>
<accession>A0A9D2HMA2</accession>
<dbReference type="Proteomes" id="UP000823821">
    <property type="component" value="Unassembled WGS sequence"/>
</dbReference>